<dbReference type="OrthoDB" id="332390at2759"/>
<dbReference type="SMART" id="SM00249">
    <property type="entry name" value="PHD"/>
    <property type="match status" value="1"/>
</dbReference>
<feature type="compositionally biased region" description="Low complexity" evidence="6">
    <location>
        <begin position="552"/>
        <end position="564"/>
    </location>
</feature>
<feature type="domain" description="PHD-type" evidence="7">
    <location>
        <begin position="1060"/>
        <end position="1113"/>
    </location>
</feature>
<feature type="compositionally biased region" description="Basic and acidic residues" evidence="6">
    <location>
        <begin position="529"/>
        <end position="546"/>
    </location>
</feature>
<dbReference type="InterPro" id="IPR046341">
    <property type="entry name" value="SET_dom_sf"/>
</dbReference>
<evidence type="ECO:0000256" key="2">
    <source>
        <dbReference type="ARBA" id="ARBA00022771"/>
    </source>
</evidence>
<evidence type="ECO:0000313" key="9">
    <source>
        <dbReference type="EMBL" id="SBT82541.1"/>
    </source>
</evidence>
<dbReference type="SUPFAM" id="SSF82199">
    <property type="entry name" value="SET domain"/>
    <property type="match status" value="1"/>
</dbReference>
<dbReference type="CDD" id="cd15489">
    <property type="entry name" value="PHD_SF"/>
    <property type="match status" value="1"/>
</dbReference>
<sequence length="1929" mass="220359">MSFSPIKYESKILSNLASMLNVSEKTDTEIMSEIKEEKEDILFEIDEDIKRVINVNKINCTCNESKRKMDEYKGKKFEYYYSVETYGVDFFLDICNALCRSNYKPFLTEEGKNEVMSGLRIRRNSNLYKYVSFFLSKERLNRERLSDGKTPENIFHCFKCLKSVLHIYSDGPDNSRTKMYLNNNKYITEEMEDKMENDMLREKDNFNGAPRNNRDGVISVRQYKSALNSITRKSNEKIMKTIFEHTKGLNRGKDSNISVKNKMSKGGKTFERNIRDKNVDTSNSTSTMSGNNYKEYSYYNSDDDDIFPPEDIPIYGGKYRKKNLNSQNKSLDRNSNRSDANCATNFYNKNVDGKQHSAQKGKKSSGESPQLSKRMSAENKEDEKSSMLDVGIDLGDKENDKKGNIVEGGEPDRCTAEVSLPKCGAAVESEISNELKDMNVFVNVEKNEVFKNCDRLEKIDKGTNTNNLVEAKCITGSGETEYMNSSGEAKCIMSSGKTEYLNSTGETKCLSVLPEKACANAASWVDRRDENCGDGEKKDLLKKDSKEEESDYSQSDDTSYSTDDSNYKKYLRKKRKLQEQGKIIIDLSLRPPKLIKTASKQEKEERMKEKSQERLRMEQVKQQLEEKKMYYCKIEDIARKRNKRYVKTQVLSEDSKIERVYFSHKMKKFYNSKSGYFGCGWSNNRTEWTPFIHAPFFENQHNAIYKNRNKKLYEEIYDTLLHGRIHPFIRIVELKDHKHPVRLCTPHEEDCYSIVYTGKKIGATDDRVIFGEYTGFVANNRELSQEKHQYMFALAFNKKVFNDKKNVVFINEIESDEEGSGEDDSGGGNSKDDSGGGSSKDGSGGGNSKDGSGEGNSKDGSGEGNSKDGSGEGNSKDGSVTVSGCGSGVTKNGRAKPFSNSATIQKSECRERVKQGREPKSPGFSKRSKELNNLIVLPDNYTYAVDSSYMFNEMSLVNHYKTCSVFNNYDFRVNAEWQLVYLDGWPHIILTSIPGVEINTGEEIFADFGFEWFQKVNDICLNGFIQNNYEHRLNKLNMIKEKYFNGLEDIIEKYNLMKNYTTCNICMNVVNSDYGSYISCSGCNHIYHLKCVYKFNVEVNENYDWFCPSCIQFSLNIINQKEFLSYIEKENHKKLIHFFSEMCIDNSVKINDTNSVQNKEECSNIIEMKDEINIDEEENYVQCFENIIKLLHCRENINDLIKNKEIINNFLEKIDDPTNFLHIGQRDNNFSFKNDDMKQFLENSYELHLLVEYKNKIEDLLVCREQVDSFLNNDEAKKTMILRNRTVDFLMQNKKYIEQLVAKIRGGNIPAMGNIKGGDDLTKVEEKIEETVTQGGVCNVQNGFDFNVLKVENKENNSMQIVSPLERGDLKDNTDESGYNFSSAYENALYSKSNNIARNLKEANKRGRTSRSAGSVGGVDAIGSADGGGVSIGCANAWCCNNLMKMCRKVIGFPLIKDFERGISTSQPSLPLNDHLKKLSVCSNCYNKHQDLAKAVICRVTKLHFESNYNDGLSEEDMFKTSSECIQSVIRELANTIKEYRKKELKGAYVQYETKSGSTMTEGGRSEINMDIIFNNSITPNNVSISTYNKDSLHRKAYYNSIPNSMYGDKIMDNMTIEHTPLLCDNKPDYAYDYSDKKEEKNSTLYKHTRDETGDNTNEQINDDTINYITSAHLEKELHAQGGDIDKHGGKNEIFDLHRNDDLLPHREDPNGVRYNNPRSGTNSGMRNNLNRDGSGSSGNECSDGNKYNKIGEEHGNLEYLNGNVMASSSEAAPGRKNDTDSPEGDIQSNGFIPLFGVELGKTKFQREFTNGTFVGTVTKQIKDEHDNNFFVVTYEDGDAEWITPSFLFQELLKQTTNNMVYPLASSFKEVFNPNFKKDVKLSNYTFELKMERKKRKSNCENPSNNNSINKRQKHVQEEGSLKKKKQKI</sequence>
<feature type="region of interest" description="Disordered" evidence="6">
    <location>
        <begin position="1893"/>
        <end position="1929"/>
    </location>
</feature>
<dbReference type="Pfam" id="PF23264">
    <property type="entry name" value="DUF7073"/>
    <property type="match status" value="1"/>
</dbReference>
<reference evidence="9 10" key="1">
    <citation type="submission" date="2016-06" db="EMBL/GenBank/DDBJ databases">
        <authorList>
            <consortium name="Pathogen Informatics"/>
        </authorList>
    </citation>
    <scope>NUCLEOTIDE SEQUENCE [LARGE SCALE GENOMIC DNA]</scope>
    <source>
        <strain evidence="9">PowCR01</strain>
    </source>
</reference>
<organism evidence="9 10">
    <name type="scientific">Plasmodium ovale</name>
    <name type="common">malaria parasite P. ovale</name>
    <dbReference type="NCBI Taxonomy" id="36330"/>
    <lineage>
        <taxon>Eukaryota</taxon>
        <taxon>Sar</taxon>
        <taxon>Alveolata</taxon>
        <taxon>Apicomplexa</taxon>
        <taxon>Aconoidasida</taxon>
        <taxon>Haemosporida</taxon>
        <taxon>Plasmodiidae</taxon>
        <taxon>Plasmodium</taxon>
        <taxon>Plasmodium (Plasmodium)</taxon>
    </lineage>
</organism>
<dbReference type="Proteomes" id="UP000243200">
    <property type="component" value="Chromosome 14"/>
</dbReference>
<feature type="compositionally biased region" description="Basic and acidic residues" evidence="6">
    <location>
        <begin position="907"/>
        <end position="920"/>
    </location>
</feature>
<dbReference type="InterPro" id="IPR019787">
    <property type="entry name" value="Znf_PHD-finger"/>
</dbReference>
<feature type="compositionally biased region" description="Acidic residues" evidence="6">
    <location>
        <begin position="813"/>
        <end position="825"/>
    </location>
</feature>
<dbReference type="GO" id="GO:0008168">
    <property type="term" value="F:methyltransferase activity"/>
    <property type="evidence" value="ECO:0007669"/>
    <property type="project" value="UniProtKB-KW"/>
</dbReference>
<feature type="region of interest" description="Disordered" evidence="6">
    <location>
        <begin position="1769"/>
        <end position="1788"/>
    </location>
</feature>
<evidence type="ECO:0000259" key="8">
    <source>
        <dbReference type="PROSITE" id="PS50089"/>
    </source>
</evidence>
<proteinExistence type="predicted"/>
<feature type="compositionally biased region" description="Basic and acidic residues" evidence="6">
    <location>
        <begin position="268"/>
        <end position="279"/>
    </location>
</feature>
<dbReference type="VEuPathDB" id="PlasmoDB:POWCR01_140040900"/>
<feature type="compositionally biased region" description="Basic and acidic residues" evidence="6">
    <location>
        <begin position="394"/>
        <end position="411"/>
    </location>
</feature>
<dbReference type="PROSITE" id="PS50016">
    <property type="entry name" value="ZF_PHD_2"/>
    <property type="match status" value="1"/>
</dbReference>
<dbReference type="PROSITE" id="PS01359">
    <property type="entry name" value="ZF_PHD_1"/>
    <property type="match status" value="1"/>
</dbReference>
<dbReference type="Pfam" id="PF00628">
    <property type="entry name" value="PHD"/>
    <property type="match status" value="1"/>
</dbReference>
<dbReference type="SMART" id="SM00184">
    <property type="entry name" value="RING"/>
    <property type="match status" value="1"/>
</dbReference>
<dbReference type="Gene3D" id="3.30.40.10">
    <property type="entry name" value="Zinc/RING finger domain, C3HC4 (zinc finger)"/>
    <property type="match status" value="1"/>
</dbReference>
<dbReference type="InterPro" id="IPR001965">
    <property type="entry name" value="Znf_PHD"/>
</dbReference>
<evidence type="ECO:0000256" key="1">
    <source>
        <dbReference type="ARBA" id="ARBA00022723"/>
    </source>
</evidence>
<dbReference type="EMBL" id="LT594518">
    <property type="protein sequence ID" value="SBT82541.1"/>
    <property type="molecule type" value="Genomic_DNA"/>
</dbReference>
<evidence type="ECO:0000256" key="3">
    <source>
        <dbReference type="ARBA" id="ARBA00022833"/>
    </source>
</evidence>
<feature type="compositionally biased region" description="Basic and acidic residues" evidence="6">
    <location>
        <begin position="856"/>
        <end position="870"/>
    </location>
</feature>
<protein>
    <submittedName>
        <fullName evidence="9">Histone-lysine N-methyltransferase, H3 lysine-4 specific, putative</fullName>
        <ecNumber evidence="9">2.1.1.43</ecNumber>
    </submittedName>
</protein>
<feature type="domain" description="RING-type" evidence="8">
    <location>
        <begin position="1063"/>
        <end position="1110"/>
    </location>
</feature>
<feature type="compositionally biased region" description="Polar residues" evidence="6">
    <location>
        <begin position="1717"/>
        <end position="1743"/>
    </location>
</feature>
<dbReference type="GO" id="GO:0008270">
    <property type="term" value="F:zinc ion binding"/>
    <property type="evidence" value="ECO:0007669"/>
    <property type="project" value="UniProtKB-KW"/>
</dbReference>
<evidence type="ECO:0000256" key="5">
    <source>
        <dbReference type="PROSITE-ProRule" id="PRU00175"/>
    </source>
</evidence>
<evidence type="ECO:0000256" key="4">
    <source>
        <dbReference type="ARBA" id="ARBA00022853"/>
    </source>
</evidence>
<keyword evidence="2 5" id="KW-0863">Zinc-finger</keyword>
<gene>
    <name evidence="9" type="primary">SET10</name>
    <name evidence="9" type="ORF">POWCR01_140040900</name>
</gene>
<dbReference type="InterPro" id="IPR001841">
    <property type="entry name" value="Znf_RING"/>
</dbReference>
<evidence type="ECO:0000313" key="10">
    <source>
        <dbReference type="Proteomes" id="UP000243200"/>
    </source>
</evidence>
<feature type="compositionally biased region" description="Basic and acidic residues" evidence="6">
    <location>
        <begin position="599"/>
        <end position="616"/>
    </location>
</feature>
<feature type="compositionally biased region" description="Low complexity" evidence="6">
    <location>
        <begin position="1900"/>
        <end position="1910"/>
    </location>
</feature>
<keyword evidence="9" id="KW-0808">Transferase</keyword>
<dbReference type="EC" id="2.1.1.43" evidence="9"/>
<feature type="compositionally biased region" description="Gly residues" evidence="6">
    <location>
        <begin position="835"/>
        <end position="848"/>
    </location>
</feature>
<dbReference type="VEuPathDB" id="PlasmoDB:PocGH01_14046700"/>
<feature type="compositionally biased region" description="Basic and acidic residues" evidence="6">
    <location>
        <begin position="375"/>
        <end position="386"/>
    </location>
</feature>
<dbReference type="InterPro" id="IPR011011">
    <property type="entry name" value="Znf_FYVE_PHD"/>
</dbReference>
<evidence type="ECO:0000259" key="7">
    <source>
        <dbReference type="PROSITE" id="PS50016"/>
    </source>
</evidence>
<name>A0A1C3L5B8_PLAOA</name>
<keyword evidence="9" id="KW-0489">Methyltransferase</keyword>
<feature type="region of interest" description="Disordered" evidence="6">
    <location>
        <begin position="595"/>
        <end position="616"/>
    </location>
</feature>
<feature type="region of interest" description="Disordered" evidence="6">
    <location>
        <begin position="812"/>
        <end position="926"/>
    </location>
</feature>
<keyword evidence="4" id="KW-0156">Chromatin regulator</keyword>
<dbReference type="PROSITE" id="PS50089">
    <property type="entry name" value="ZF_RING_2"/>
    <property type="match status" value="1"/>
</dbReference>
<feature type="region of interest" description="Disordered" evidence="6">
    <location>
        <begin position="253"/>
        <end position="293"/>
    </location>
</feature>
<dbReference type="GO" id="GO:0006325">
    <property type="term" value="P:chromatin organization"/>
    <property type="evidence" value="ECO:0007669"/>
    <property type="project" value="UniProtKB-KW"/>
</dbReference>
<evidence type="ECO:0000256" key="6">
    <source>
        <dbReference type="SAM" id="MobiDB-lite"/>
    </source>
</evidence>
<feature type="region of interest" description="Disordered" evidence="6">
    <location>
        <begin position="529"/>
        <end position="565"/>
    </location>
</feature>
<dbReference type="InterPro" id="IPR019786">
    <property type="entry name" value="Zinc_finger_PHD-type_CS"/>
</dbReference>
<feature type="compositionally biased region" description="Low complexity" evidence="6">
    <location>
        <begin position="876"/>
        <end position="890"/>
    </location>
</feature>
<feature type="compositionally biased region" description="Polar residues" evidence="6">
    <location>
        <begin position="337"/>
        <end position="348"/>
    </location>
</feature>
<accession>A0A1C3L5B8</accession>
<dbReference type="InterPro" id="IPR055501">
    <property type="entry name" value="DUF7073"/>
</dbReference>
<dbReference type="SUPFAM" id="SSF57903">
    <property type="entry name" value="FYVE/PHD zinc finger"/>
    <property type="match status" value="1"/>
</dbReference>
<feature type="region of interest" description="Disordered" evidence="6">
    <location>
        <begin position="318"/>
        <end position="411"/>
    </location>
</feature>
<feature type="region of interest" description="Disordered" evidence="6">
    <location>
        <begin position="1702"/>
        <end position="1750"/>
    </location>
</feature>
<feature type="compositionally biased region" description="Low complexity" evidence="6">
    <location>
        <begin position="281"/>
        <end position="292"/>
    </location>
</feature>
<dbReference type="InterPro" id="IPR013083">
    <property type="entry name" value="Znf_RING/FYVE/PHD"/>
</dbReference>
<keyword evidence="1" id="KW-0479">Metal-binding</keyword>
<feature type="compositionally biased region" description="Basic and acidic residues" evidence="6">
    <location>
        <begin position="1702"/>
        <end position="1711"/>
    </location>
</feature>
<dbReference type="GO" id="GO:0032259">
    <property type="term" value="P:methylation"/>
    <property type="evidence" value="ECO:0007669"/>
    <property type="project" value="UniProtKB-KW"/>
</dbReference>
<keyword evidence="3" id="KW-0862">Zinc</keyword>